<feature type="region of interest" description="Disordered" evidence="2">
    <location>
        <begin position="1"/>
        <end position="220"/>
    </location>
</feature>
<dbReference type="PANTHER" id="PTHR43941">
    <property type="entry name" value="STRUCTURAL MAINTENANCE OF CHROMOSOMES PROTEIN 2"/>
    <property type="match status" value="1"/>
</dbReference>
<feature type="compositionally biased region" description="Basic and acidic residues" evidence="2">
    <location>
        <begin position="339"/>
        <end position="351"/>
    </location>
</feature>
<keyword evidence="1" id="KW-0175">Coiled coil</keyword>
<feature type="compositionally biased region" description="Basic and acidic residues" evidence="2">
    <location>
        <begin position="3809"/>
        <end position="3818"/>
    </location>
</feature>
<feature type="compositionally biased region" description="Basic and acidic residues" evidence="2">
    <location>
        <begin position="17"/>
        <end position="75"/>
    </location>
</feature>
<organism evidence="3 4">
    <name type="scientific">Dendroctonus ponderosae</name>
    <name type="common">Mountain pine beetle</name>
    <dbReference type="NCBI Taxonomy" id="77166"/>
    <lineage>
        <taxon>Eukaryota</taxon>
        <taxon>Metazoa</taxon>
        <taxon>Ecdysozoa</taxon>
        <taxon>Arthropoda</taxon>
        <taxon>Hexapoda</taxon>
        <taxon>Insecta</taxon>
        <taxon>Pterygota</taxon>
        <taxon>Neoptera</taxon>
        <taxon>Endopterygota</taxon>
        <taxon>Coleoptera</taxon>
        <taxon>Polyphaga</taxon>
        <taxon>Cucujiformia</taxon>
        <taxon>Curculionidae</taxon>
        <taxon>Scolytinae</taxon>
        <taxon>Dendroctonus</taxon>
    </lineage>
</organism>
<feature type="coiled-coil region" evidence="1">
    <location>
        <begin position="1854"/>
        <end position="1881"/>
    </location>
</feature>
<reference evidence="3" key="2">
    <citation type="submission" date="2024-08" db="UniProtKB">
        <authorList>
            <consortium name="EnsemblMetazoa"/>
        </authorList>
    </citation>
    <scope>IDENTIFICATION</scope>
</reference>
<feature type="region of interest" description="Disordered" evidence="2">
    <location>
        <begin position="3730"/>
        <end position="3835"/>
    </location>
</feature>
<feature type="region of interest" description="Disordered" evidence="2">
    <location>
        <begin position="681"/>
        <end position="700"/>
    </location>
</feature>
<feature type="compositionally biased region" description="Basic and acidic residues" evidence="2">
    <location>
        <begin position="197"/>
        <end position="214"/>
    </location>
</feature>
<feature type="coiled-coil region" evidence="1">
    <location>
        <begin position="1178"/>
        <end position="1226"/>
    </location>
</feature>
<feature type="compositionally biased region" description="Basic and acidic residues" evidence="2">
    <location>
        <begin position="2505"/>
        <end position="2524"/>
    </location>
</feature>
<feature type="compositionally biased region" description="Basic and acidic residues" evidence="2">
    <location>
        <begin position="112"/>
        <end position="124"/>
    </location>
</feature>
<reference evidence="4" key="1">
    <citation type="journal article" date="2013" name="Genome Biol.">
        <title>Draft genome of the mountain pine beetle, Dendroctonus ponderosae Hopkins, a major forest pest.</title>
        <authorList>
            <person name="Keeling C.I."/>
            <person name="Yuen M.M."/>
            <person name="Liao N.Y."/>
            <person name="Docking T.R."/>
            <person name="Chan S.K."/>
            <person name="Taylor G.A."/>
            <person name="Palmquist D.L."/>
            <person name="Jackman S.D."/>
            <person name="Nguyen A."/>
            <person name="Li M."/>
            <person name="Henderson H."/>
            <person name="Janes J.K."/>
            <person name="Zhao Y."/>
            <person name="Pandoh P."/>
            <person name="Moore R."/>
            <person name="Sperling F.A."/>
            <person name="Huber D.P."/>
            <person name="Birol I."/>
            <person name="Jones S.J."/>
            <person name="Bohlmann J."/>
        </authorList>
    </citation>
    <scope>NUCLEOTIDE SEQUENCE</scope>
</reference>
<dbReference type="EnsemblMetazoa" id="XM_019905773.1">
    <property type="protein sequence ID" value="XP_019761332.1"/>
    <property type="gene ID" value="LOC109538521"/>
</dbReference>
<evidence type="ECO:0000256" key="2">
    <source>
        <dbReference type="SAM" id="MobiDB-lite"/>
    </source>
</evidence>
<feature type="compositionally biased region" description="Basic and acidic residues" evidence="2">
    <location>
        <begin position="2422"/>
        <end position="2436"/>
    </location>
</feature>
<protein>
    <submittedName>
        <fullName evidence="3">Uncharacterized protein</fullName>
    </submittedName>
</protein>
<evidence type="ECO:0000313" key="4">
    <source>
        <dbReference type="Proteomes" id="UP000019118"/>
    </source>
</evidence>
<feature type="region of interest" description="Disordered" evidence="2">
    <location>
        <begin position="2959"/>
        <end position="2992"/>
    </location>
</feature>
<feature type="region of interest" description="Disordered" evidence="2">
    <location>
        <begin position="255"/>
        <end position="280"/>
    </location>
</feature>
<feature type="compositionally biased region" description="Polar residues" evidence="2">
    <location>
        <begin position="2339"/>
        <end position="2353"/>
    </location>
</feature>
<evidence type="ECO:0000256" key="1">
    <source>
        <dbReference type="SAM" id="Coils"/>
    </source>
</evidence>
<keyword evidence="4" id="KW-1185">Reference proteome</keyword>
<feature type="region of interest" description="Disordered" evidence="2">
    <location>
        <begin position="322"/>
        <end position="351"/>
    </location>
</feature>
<feature type="compositionally biased region" description="Basic and acidic residues" evidence="2">
    <location>
        <begin position="3579"/>
        <end position="3588"/>
    </location>
</feature>
<feature type="region of interest" description="Disordered" evidence="2">
    <location>
        <begin position="2246"/>
        <end position="2279"/>
    </location>
</feature>
<feature type="compositionally biased region" description="Basic and acidic residues" evidence="2">
    <location>
        <begin position="3730"/>
        <end position="3749"/>
    </location>
</feature>
<feature type="region of interest" description="Disordered" evidence="2">
    <location>
        <begin position="3569"/>
        <end position="3588"/>
    </location>
</feature>
<feature type="region of interest" description="Disordered" evidence="2">
    <location>
        <begin position="1900"/>
        <end position="1996"/>
    </location>
</feature>
<feature type="region of interest" description="Disordered" evidence="2">
    <location>
        <begin position="4020"/>
        <end position="4039"/>
    </location>
</feature>
<accession>A0AAR5PKA9</accession>
<dbReference type="Proteomes" id="UP000019118">
    <property type="component" value="Unassembled WGS sequence"/>
</dbReference>
<feature type="region of interest" description="Disordered" evidence="2">
    <location>
        <begin position="2337"/>
        <end position="2376"/>
    </location>
</feature>
<dbReference type="PANTHER" id="PTHR43941:SF1">
    <property type="entry name" value="STRUCTURAL MAINTENANCE OF CHROMOSOMES PROTEIN 2"/>
    <property type="match status" value="1"/>
</dbReference>
<feature type="region of interest" description="Disordered" evidence="2">
    <location>
        <begin position="2472"/>
        <end position="2533"/>
    </location>
</feature>
<evidence type="ECO:0000313" key="3">
    <source>
        <dbReference type="EnsemblMetazoa" id="XP_019761332.1"/>
    </source>
</evidence>
<feature type="compositionally biased region" description="Low complexity" evidence="2">
    <location>
        <begin position="1972"/>
        <end position="1987"/>
    </location>
</feature>
<feature type="compositionally biased region" description="Basic and acidic residues" evidence="2">
    <location>
        <begin position="2959"/>
        <end position="2983"/>
    </location>
</feature>
<feature type="compositionally biased region" description="Basic and acidic residues" evidence="2">
    <location>
        <begin position="3293"/>
        <end position="3325"/>
    </location>
</feature>
<feature type="compositionally biased region" description="Basic and acidic residues" evidence="2">
    <location>
        <begin position="3824"/>
        <end position="3835"/>
    </location>
</feature>
<feature type="compositionally biased region" description="Polar residues" evidence="2">
    <location>
        <begin position="688"/>
        <end position="700"/>
    </location>
</feature>
<feature type="compositionally biased region" description="Basic and acidic residues" evidence="2">
    <location>
        <begin position="2480"/>
        <end position="2496"/>
    </location>
</feature>
<sequence>MPADKLPEQAAAPPEGIAKRRSIEADQEPAEKPPDSMEERPMRPEERREEGFAAEEERLDKPKILKGDEAAKEQPPEPVGGLVQPSHEEAAEREPSLGESAAITPSQQQFLEQKEAAKVGEYPDRAPLSQEEEEARADEAKVPPLLESPEPAFEAEDLLEKPSAISREEALGELVAAGKPDLGEAPKEAPSDEPWSDTEKDKDQEKPVKLKAEPLEGEIEEYEMAVEEIERPEAEGEPKGQELVEAAVDVGGKEPSCQAICNHPGGPDWRKSTDEVKPSVAPFPSVLQSQATSALDAKEPAHGPEPCRATCNVARVGEVPDKADLRTAVPTKKPGYPAAKEETPRSPKDEFLTPRSIVSAAHLHALQGVSAGSRDETTETRKAGHKCMAPCRNARDRPSWFGEETAGVITGRDSDTPHDLVPPGYFLPNDYSPRRMPDWAGRPEVASTKPDSLSLLDAEVSSLSDTAIKEEIQTLHKWVPKLVLDWESVSEELIPAPPTVPGVLSGHILGVPVGAPLLAERSTPQTLPEAIYQRRFASQTCRAPCADRDSMGEEPLATIEDVSDINTDSEIGDEIFETAQAAEPLPEELARETSDLDEVFRVLSQQTLSGDFTQQNEVAEAVLEVEGVDDEGVKEDTPKTFVTISEPEVVEIFSRTASEDLSGEESFEEPNAPEAAAMQLEDTKVSEESPSGSTRSFVSSGFAASQSQLPEIKASPQQEAADIEEFADAEPIAALAAVDAQLEAAGKPADKYVQAIEQAAVVPRQAPARFVSWFAPPPPRVDPVRVPRGTQAAQSLSSTATSSIARPKLHQATATEAGRLCLAACQTASEPDAEFVDAVEPEGFTTSSTAQAKEAAVQKLQNAGTQAAAVGTGAACPHVCPTSTEPHYRADQRSIGTALGGVAKLEECLKRLSLAPELPCRGKCAATGLSENDRKLRALQEEMLAKDAYCAEQRKIATAALAQLDNIKCIVEERDDLRKKLENSQCELAQLKNTLEFGFGDAEQPQKPMADIPPQPSQSSIANSCDEEIRIMEDEIRAMRASCLTPGQETLVIKKEVEVLKKYCSKLSSIQEENARLKKCNEELQVRCIESEQKLEILGCDGDQASLAEIKEKLLTLNETIAERNVLQNRVETLERELNRFQDLPEDVELFKRRSVLLDDVLKDRDRLAKRVEQTRGLDEELLLLKQRSERVDELERQLKLANKDVQLAEDELDSMRSKCTMAEIEALNQKTESDTLRSRIVCMEHEMESLKSLCQEQEVLQIEKERLQVSLDELVRMQDDYEHMCIQMKSLDIVKAERERYKRKYEELVGMESECNLLRTQLDKARLMERDRDILEQQTEDLERCICEQEEEIRRLVSHIDCLAQGKEDQQVKMKEVVSNLKIELERKESLLVLSEEKMATMHGKIDTSFHNLSEETETLRRNKQCLVETVQTLKTENAALEKSMKTAANELRILKQKLAEQVDENTHLQEQLENQQRAIDTMQEVLADRESSQLSLESFSSNAQEISRLQCELNAAKEENLRLQQLSTQPGTSLDNNYQLKTMLEQSKCAIERIAMELEQQYAEWDGKKPYRCCPGCTCKQKNKPVEPKVVIKCCPGCTCKKKPKQTVQIEAKVVECKCRTTEQSSPSPRNTEDAKCTCSKATEVDWRSLPLPSDSEDEAPEEAMYTARSADENRIRELENELLKANDTILNLKEQLAGFERLSAENSALRRHSTEVQEVAKDQIEDLVERLQKAQQRIAELEAENASLKDRTVTEEFGHVVGLPEAEAKALPLPAPTAQTAPIELQRKLDECLQEKERLLELVKSLKEQLESPDQPELALFAQLKADLASCMKDKERLLGQVEQLQSSNDLSQLQAQLDACLNEKEKLRSLVNDLQRQLVAGTPGQLPTFRQLATGTPGQLAAETPRQLAPGSPGQLPAATPGQLATATPGQLPTPGQLATGTPGQLPTPGQLATGTPGQLPTPGQLATGTPGQLPTGTPGQLPAATPGQLPDMVQIPKLDSTLDSSQPKLLRELSECRATISNLQTQLQQCREERERLLKTISELEESKKHMGEMPPDQEAYIKVKLQLDECLKSNDVLKNTIEDLKKQQSDYLGIKSQLEDCLKEKAALQRAVEELKKLQENRALAQDTSNLADIESSGKEIAGLKADLDDTLKEKNRLLQLIDELQRKQPIPQAPDLGNLKQQLDECLKEKQALLAKLQSLQQQAESSKLALESMQKEKQSLLAAVDNLNKEKEDLDKMLTSNVVTTSRRSSKLENQLDSLQSQNKQLSSDNEQLRKANKDLQAQLAALQSLSAELEQLKNSNLKLRQENDSLKRASIDPAALEALRKENDSLKQQLDTQRQQTSSLLEKMKHPTAVEPAARPAMDKDAKDKDAMQTTINDLENQLRSLMDKERVAPPAPSEDFKGKIKELMKQLEEAQRRADASEEALRNLKASDPTAMLSAEIQKLKNRAAQLEKENTALEKSLAQANSDRNGLKQDLDKAKAAEDSLQKALSGLKAESRKPPGEKPEDLSSKIEEQNATLKKNAAKLEEEMAALKKQLDLAQVERQKASELINENGDLKKKLAQAEGESSKARKELEAARADAQKASEKLLELEKDNAKCKQTVKDLEMEVARLKKEMDGLLNDAKKEAKNASDTQNQLAALKQRLAQLESINSQLGEENSKVKKELEQARGGSHVVAALQDENNKMRQQTAALQSEIDKLQKQLENALMDAKAKLATATQLQDDLGALRKTLQQLQAENAALKKNLADDLQAKYDQLRQKLAEVENSNSKLKKDLQKALDDAKTASDTLEGLKQNEGKLKARISQLEGENDKLKKELNAALDNLKKMGTEVSGIQGDESKSKQQAVLLESENGKLKKDLQGALDSARKAAGEASQLKDENAKLKQRLAQLEAENTTLKSQLDAAMGDLKQTQDENGKIKQKIRQLEEDNGKLKQKADAQPAEQRKLLEDQLNKLQKELEAARKNTQDKDKESTNLKQENSALQQQIDQLQAANAKLKKELDAAMKASKGAEAELVQLRSNEARLKDQLAQQAGSNSMLEKDKAALADEMKKAATDLAKLSELKDSENRLKQRLAQLEAENAKLKKNLDSALADAKQLSDEVAAVKSLKEQLAKSEADNKKLKTDLNAAVQETKKGAVGVSDLKEIDDKLKQRIAQLEAENARLKSDLDKAFDSAKKAANDFTKLQDGDNKLKQKLAQLELDNAKLKKDLERAAGEAQAQQPELASENAKQKQRLLQLEAENAGVKKQLEAALNDAKKHTNEMSRLQDEINKLKLQVAQLEKANDGLRKDLDAAGKAKVDEAENAKKLREGNDQQKQKISQLEDEISKLKKQLQLPPAPQPEDLKAKVAKAESDNAKLKSDLEKALKESQQAKSLQEENSKLKQQTGRLQADLDKLQKDLDTAVSEARKSASEVAKLRESEAKLKQKVAQLEMDNVKLKKSLDEAKASAAEAVALRAENQKLKAQIKELQDEINRLKAAKDTVVRQPEEDTQGLKDEIAKLKQKVANLQSDNTRTKQQLDEAKNDKLDALKTQMETLQSLKQENEKLRKRVAELESELAKAQKENAGMKTENDKLKGDFKTNKDALNNALQKLEAAADHDAVNDLENLRSKAKALEAELEKQKKECQDTIASMKTQFDRDMKNLLKKHEDSIDKLQKAHADYMKGVAAKHENEVNDLRNAIEQLRQELEEKAKENARLRKLLEDQKRKSIEIKDKVGEVEKVISKERRRSKELEKKHSELHSVASVLEQEVLKERKRSLQLQKEKDDLADKLRASLSKSKQEEAEKYEEKGAHLAQSRAEVSRDDGPKPKKERKERKESAVLQKQVEEERRKSEILELTVKSLEEQLKEKPASLGETVDRPSQTKPRKLKDEKLTMTTFETVSLPPVFLAMSSPLSDNELAFYGKKRCPCAENIDDLLKKAGSKGFGALTIEELQLVHKHLSEAAANVLERLGQKVGVLRPNEGRDRLSLLRRIAELEGDLLKKQKQTQQKIAQMQNAIRLEKERLTELRRNLEREKRSRNPSPDPPRRRIIRDAVALEEMKQQLEKRLDEELLAKMKLKSRLAKPRRAEDQPVRDGQCTPRTHFSHAAHSTGRL</sequence>
<feature type="coiled-coil region" evidence="1">
    <location>
        <begin position="1292"/>
        <end position="1346"/>
    </location>
</feature>
<feature type="region of interest" description="Disordered" evidence="2">
    <location>
        <begin position="3293"/>
        <end position="3403"/>
    </location>
</feature>
<feature type="compositionally biased region" description="Polar residues" evidence="2">
    <location>
        <begin position="2260"/>
        <end position="2278"/>
    </location>
</feature>
<name>A0AAR5PKA9_DENPD</name>
<feature type="region of interest" description="Disordered" evidence="2">
    <location>
        <begin position="4068"/>
        <end position="4104"/>
    </location>
</feature>
<feature type="region of interest" description="Disordered" evidence="2">
    <location>
        <begin position="2422"/>
        <end position="2441"/>
    </location>
</feature>
<feature type="compositionally biased region" description="Basic and acidic residues" evidence="2">
    <location>
        <begin position="86"/>
        <end position="96"/>
    </location>
</feature>
<proteinExistence type="predicted"/>
<feature type="region of interest" description="Disordered" evidence="2">
    <location>
        <begin position="3221"/>
        <end position="3241"/>
    </location>
</feature>
<feature type="compositionally biased region" description="Basic and acidic residues" evidence="2">
    <location>
        <begin position="3771"/>
        <end position="3801"/>
    </location>
</feature>
<feature type="coiled-coil region" evidence="1">
    <location>
        <begin position="1117"/>
        <end position="1144"/>
    </location>
</feature>
<feature type="coiled-coil region" evidence="1">
    <location>
        <begin position="1671"/>
        <end position="1754"/>
    </location>
</feature>
<feature type="compositionally biased region" description="Basic and acidic residues" evidence="2">
    <location>
        <begin position="181"/>
        <end position="190"/>
    </location>
</feature>
<feature type="compositionally biased region" description="Basic and acidic residues" evidence="2">
    <location>
        <begin position="268"/>
        <end position="277"/>
    </location>
</feature>
<feature type="coiled-coil region" evidence="1">
    <location>
        <begin position="1425"/>
        <end position="1528"/>
    </location>
</feature>
<feature type="compositionally biased region" description="Basic and acidic residues" evidence="2">
    <location>
        <begin position="3351"/>
        <end position="3376"/>
    </location>
</feature>
<dbReference type="Gene3D" id="1.10.287.1490">
    <property type="match status" value="2"/>
</dbReference>
<feature type="coiled-coil region" evidence="1">
    <location>
        <begin position="967"/>
        <end position="994"/>
    </location>
</feature>
<dbReference type="Gene3D" id="6.10.140.920">
    <property type="match status" value="1"/>
</dbReference>